<evidence type="ECO:0000313" key="12">
    <source>
        <dbReference type="Proteomes" id="UP000185469"/>
    </source>
</evidence>
<dbReference type="KEGG" id="csph:CSPHI_08645"/>
<reference evidence="11 12" key="1">
    <citation type="submission" date="2014-08" db="EMBL/GenBank/DDBJ databases">
        <title>Complete genome sequence of Corynebacterium sphenisci CECT 5990(T) (=DSM 44792(T)), isolated from healthy wild penguins.</title>
        <authorList>
            <person name="Ruckert C."/>
            <person name="Albersmeier A."/>
            <person name="Winkler A."/>
            <person name="Kalinowski J."/>
        </authorList>
    </citation>
    <scope>NUCLEOTIDE SEQUENCE [LARGE SCALE GENOMIC DNA]</scope>
    <source>
        <strain evidence="11 12">DSM 44792</strain>
    </source>
</reference>
<evidence type="ECO:0000313" key="11">
    <source>
        <dbReference type="EMBL" id="APT91081.1"/>
    </source>
</evidence>
<accession>A0A1L7CZB2</accession>
<evidence type="ECO:0000256" key="10">
    <source>
        <dbReference type="SAM" id="Phobius"/>
    </source>
</evidence>
<evidence type="ECO:0000256" key="8">
    <source>
        <dbReference type="ARBA" id="ARBA00023136"/>
    </source>
</evidence>
<protein>
    <submittedName>
        <fullName evidence="11">Uncharacterized protein</fullName>
    </submittedName>
</protein>
<feature type="transmembrane region" description="Helical" evidence="10">
    <location>
        <begin position="313"/>
        <end position="331"/>
    </location>
</feature>
<feature type="transmembrane region" description="Helical" evidence="10">
    <location>
        <begin position="194"/>
        <end position="215"/>
    </location>
</feature>
<feature type="transmembrane region" description="Helical" evidence="10">
    <location>
        <begin position="122"/>
        <end position="141"/>
    </location>
</feature>
<dbReference type="GO" id="GO:0015188">
    <property type="term" value="F:L-isoleucine transmembrane transporter activity"/>
    <property type="evidence" value="ECO:0007669"/>
    <property type="project" value="TreeGrafter"/>
</dbReference>
<dbReference type="PANTHER" id="PTHR30588">
    <property type="entry name" value="BRANCHED-CHAIN AMINO ACID TRANSPORT SYSTEM 2 CARRIER PROTEIN"/>
    <property type="match status" value="1"/>
</dbReference>
<dbReference type="OrthoDB" id="9783920at2"/>
<keyword evidence="12" id="KW-1185">Reference proteome</keyword>
<keyword evidence="8 10" id="KW-0472">Membrane</keyword>
<feature type="transmembrane region" description="Helical" evidence="10">
    <location>
        <begin position="153"/>
        <end position="174"/>
    </location>
</feature>
<feature type="transmembrane region" description="Helical" evidence="10">
    <location>
        <begin position="227"/>
        <end position="249"/>
    </location>
</feature>
<dbReference type="GO" id="GO:0015190">
    <property type="term" value="F:L-leucine transmembrane transporter activity"/>
    <property type="evidence" value="ECO:0007669"/>
    <property type="project" value="TreeGrafter"/>
</dbReference>
<proteinExistence type="inferred from homology"/>
<feature type="region of interest" description="Disordered" evidence="9">
    <location>
        <begin position="435"/>
        <end position="459"/>
    </location>
</feature>
<feature type="transmembrane region" description="Helical" evidence="10">
    <location>
        <begin position="373"/>
        <end position="392"/>
    </location>
</feature>
<keyword evidence="6" id="KW-0029">Amino-acid transport</keyword>
<keyword evidence="7 10" id="KW-1133">Transmembrane helix</keyword>
<sequence length="459" mass="46168">MTQENHAESPTSIILVGLMLFSMFFGAGNLIFPPQLGAEAGTAYWPAILGFLTTGVLLPMVAVIAVAVSGTGLGDIAGRVGRVFGRVFTAAVYLSIGALYAIPRTAGVAFETGAAGAGATGAAARLAFTAAFFAVALWLSLCGARVVDVLGRWLTPALLALIVVLLLAALRLPAATPGAPAGDWAQAPYPAGIVQGYLTMDSLAALVFGIVVVGALRSRGVRGGGPLTRATIAAGVLAAVLLGAVYLGLGHLGRILGPGSANGAELLGAAANRALGGVGAWIFAGIVLLACLTTAVGLITATAAWFATLPTALGYRGWAVLFTLVGLLLANQGLDTIIALAVPLNVFLHPIAVALVLITLLQAALPFRLRWSYRAPVAVAAAFAALDLLTALGADPAGTLPALAGLPLYRDSLAWLVPTLAAIAVCLVLDGRRREPRPRPGGAAGAAPGDPAAAPERAG</sequence>
<gene>
    <name evidence="11" type="ORF">CSPHI_08645</name>
</gene>
<evidence type="ECO:0000256" key="5">
    <source>
        <dbReference type="ARBA" id="ARBA00022692"/>
    </source>
</evidence>
<comment type="subcellular location">
    <subcellularLocation>
        <location evidence="1">Cell membrane</location>
        <topology evidence="1">Multi-pass membrane protein</topology>
    </subcellularLocation>
</comment>
<dbReference type="RefSeq" id="WP_075692488.1">
    <property type="nucleotide sequence ID" value="NZ_CP009248.1"/>
</dbReference>
<feature type="transmembrane region" description="Helical" evidence="10">
    <location>
        <begin position="281"/>
        <end position="306"/>
    </location>
</feature>
<dbReference type="PANTHER" id="PTHR30588:SF0">
    <property type="entry name" value="BRANCHED-CHAIN AMINO ACID PERMEASE BRNQ"/>
    <property type="match status" value="1"/>
</dbReference>
<dbReference type="NCBIfam" id="TIGR00796">
    <property type="entry name" value="livcs"/>
    <property type="match status" value="1"/>
</dbReference>
<dbReference type="InterPro" id="IPR004685">
    <property type="entry name" value="Brnchd-chn_aa_trnsp_Livcs"/>
</dbReference>
<keyword evidence="4" id="KW-1003">Cell membrane</keyword>
<evidence type="ECO:0000256" key="4">
    <source>
        <dbReference type="ARBA" id="ARBA00022475"/>
    </source>
</evidence>
<evidence type="ECO:0000256" key="3">
    <source>
        <dbReference type="ARBA" id="ARBA00022448"/>
    </source>
</evidence>
<dbReference type="Proteomes" id="UP000185469">
    <property type="component" value="Chromosome"/>
</dbReference>
<dbReference type="GO" id="GO:0015818">
    <property type="term" value="P:isoleucine transport"/>
    <property type="evidence" value="ECO:0007669"/>
    <property type="project" value="TreeGrafter"/>
</dbReference>
<evidence type="ECO:0000256" key="2">
    <source>
        <dbReference type="ARBA" id="ARBA00008540"/>
    </source>
</evidence>
<dbReference type="AlphaFoldDB" id="A0A1L7CZB2"/>
<keyword evidence="3" id="KW-0813">Transport</keyword>
<dbReference type="EMBL" id="CP009248">
    <property type="protein sequence ID" value="APT91081.1"/>
    <property type="molecule type" value="Genomic_DNA"/>
</dbReference>
<evidence type="ECO:0000256" key="9">
    <source>
        <dbReference type="SAM" id="MobiDB-lite"/>
    </source>
</evidence>
<dbReference type="Pfam" id="PF05525">
    <property type="entry name" value="Branch_AA_trans"/>
    <property type="match status" value="1"/>
</dbReference>
<keyword evidence="5 10" id="KW-0812">Transmembrane</keyword>
<evidence type="ECO:0000256" key="6">
    <source>
        <dbReference type="ARBA" id="ARBA00022970"/>
    </source>
</evidence>
<comment type="similarity">
    <text evidence="2">Belongs to the branched chain amino acid transporter family.</text>
</comment>
<feature type="transmembrane region" description="Helical" evidence="10">
    <location>
        <begin position="12"/>
        <end position="32"/>
    </location>
</feature>
<feature type="transmembrane region" description="Helical" evidence="10">
    <location>
        <begin position="337"/>
        <end position="361"/>
    </location>
</feature>
<dbReference type="GO" id="GO:0015820">
    <property type="term" value="P:L-leucine transport"/>
    <property type="evidence" value="ECO:0007669"/>
    <property type="project" value="TreeGrafter"/>
</dbReference>
<feature type="compositionally biased region" description="Low complexity" evidence="9">
    <location>
        <begin position="445"/>
        <end position="459"/>
    </location>
</feature>
<feature type="transmembrane region" description="Helical" evidence="10">
    <location>
        <begin position="83"/>
        <end position="102"/>
    </location>
</feature>
<evidence type="ECO:0000256" key="1">
    <source>
        <dbReference type="ARBA" id="ARBA00004651"/>
    </source>
</evidence>
<organism evidence="11 12">
    <name type="scientific">Corynebacterium sphenisci DSM 44792</name>
    <dbReference type="NCBI Taxonomy" id="1437874"/>
    <lineage>
        <taxon>Bacteria</taxon>
        <taxon>Bacillati</taxon>
        <taxon>Actinomycetota</taxon>
        <taxon>Actinomycetes</taxon>
        <taxon>Mycobacteriales</taxon>
        <taxon>Corynebacteriaceae</taxon>
        <taxon>Corynebacterium</taxon>
    </lineage>
</organism>
<dbReference type="GO" id="GO:0005886">
    <property type="term" value="C:plasma membrane"/>
    <property type="evidence" value="ECO:0007669"/>
    <property type="project" value="UniProtKB-SubCell"/>
</dbReference>
<name>A0A1L7CZB2_9CORY</name>
<feature type="transmembrane region" description="Helical" evidence="10">
    <location>
        <begin position="412"/>
        <end position="429"/>
    </location>
</feature>
<dbReference type="GO" id="GO:0005304">
    <property type="term" value="F:L-valine transmembrane transporter activity"/>
    <property type="evidence" value="ECO:0007669"/>
    <property type="project" value="TreeGrafter"/>
</dbReference>
<feature type="transmembrane region" description="Helical" evidence="10">
    <location>
        <begin position="44"/>
        <end position="71"/>
    </location>
</feature>
<evidence type="ECO:0000256" key="7">
    <source>
        <dbReference type="ARBA" id="ARBA00022989"/>
    </source>
</evidence>